<dbReference type="InterPro" id="IPR046373">
    <property type="entry name" value="Acyl-CoA_Oxase/DH_mid-dom_sf"/>
</dbReference>
<dbReference type="InterPro" id="IPR037069">
    <property type="entry name" value="AcylCoA_DH/ox_N_sf"/>
</dbReference>
<evidence type="ECO:0000313" key="9">
    <source>
        <dbReference type="EMBL" id="MEU1952538.1"/>
    </source>
</evidence>
<dbReference type="Proteomes" id="UP001550628">
    <property type="component" value="Unassembled WGS sequence"/>
</dbReference>
<dbReference type="InterPro" id="IPR036250">
    <property type="entry name" value="AcylCo_DH-like_C"/>
</dbReference>
<evidence type="ECO:0000256" key="6">
    <source>
        <dbReference type="SAM" id="MobiDB-lite"/>
    </source>
</evidence>
<reference evidence="9 10" key="1">
    <citation type="submission" date="2024-06" db="EMBL/GenBank/DDBJ databases">
        <title>The Natural Products Discovery Center: Release of the First 8490 Sequenced Strains for Exploring Actinobacteria Biosynthetic Diversity.</title>
        <authorList>
            <person name="Kalkreuter E."/>
            <person name="Kautsar S.A."/>
            <person name="Yang D."/>
            <person name="Bader C.D."/>
            <person name="Teijaro C.N."/>
            <person name="Fluegel L."/>
            <person name="Davis C.M."/>
            <person name="Simpson J.R."/>
            <person name="Lauterbach L."/>
            <person name="Steele A.D."/>
            <person name="Gui C."/>
            <person name="Meng S."/>
            <person name="Li G."/>
            <person name="Viehrig K."/>
            <person name="Ye F."/>
            <person name="Su P."/>
            <person name="Kiefer A.F."/>
            <person name="Nichols A."/>
            <person name="Cepeda A.J."/>
            <person name="Yan W."/>
            <person name="Fan B."/>
            <person name="Jiang Y."/>
            <person name="Adhikari A."/>
            <person name="Zheng C.-J."/>
            <person name="Schuster L."/>
            <person name="Cowan T.M."/>
            <person name="Smanski M.J."/>
            <person name="Chevrette M.G."/>
            <person name="De Carvalho L.P.S."/>
            <person name="Shen B."/>
        </authorList>
    </citation>
    <scope>NUCLEOTIDE SEQUENCE [LARGE SCALE GENOMIC DNA]</scope>
    <source>
        <strain evidence="9 10">NPDC019708</strain>
    </source>
</reference>
<comment type="caution">
    <text evidence="9">The sequence shown here is derived from an EMBL/GenBank/DDBJ whole genome shotgun (WGS) entry which is preliminary data.</text>
</comment>
<feature type="region of interest" description="Disordered" evidence="6">
    <location>
        <begin position="1"/>
        <end position="26"/>
    </location>
</feature>
<dbReference type="Gene3D" id="2.40.110.10">
    <property type="entry name" value="Butyryl-CoA Dehydrogenase, subunit A, domain 2"/>
    <property type="match status" value="1"/>
</dbReference>
<keyword evidence="4" id="KW-0274">FAD</keyword>
<dbReference type="Pfam" id="PF00441">
    <property type="entry name" value="Acyl-CoA_dh_1"/>
    <property type="match status" value="1"/>
</dbReference>
<dbReference type="InterPro" id="IPR009100">
    <property type="entry name" value="AcylCoA_DH/oxidase_NM_dom_sf"/>
</dbReference>
<dbReference type="PANTHER" id="PTHR43884:SF20">
    <property type="entry name" value="ACYL-COA DEHYDROGENASE FADE28"/>
    <property type="match status" value="1"/>
</dbReference>
<dbReference type="PANTHER" id="PTHR43884">
    <property type="entry name" value="ACYL-COA DEHYDROGENASE"/>
    <property type="match status" value="1"/>
</dbReference>
<dbReference type="GO" id="GO:0016491">
    <property type="term" value="F:oxidoreductase activity"/>
    <property type="evidence" value="ECO:0007669"/>
    <property type="project" value="UniProtKB-KW"/>
</dbReference>
<keyword evidence="5 9" id="KW-0560">Oxidoreductase</keyword>
<dbReference type="InterPro" id="IPR009075">
    <property type="entry name" value="AcylCo_DH/oxidase_C"/>
</dbReference>
<dbReference type="RefSeq" id="WP_356955698.1">
    <property type="nucleotide sequence ID" value="NZ_JBEYBD010000004.1"/>
</dbReference>
<proteinExistence type="inferred from homology"/>
<dbReference type="Pfam" id="PF02771">
    <property type="entry name" value="Acyl-CoA_dh_N"/>
    <property type="match status" value="1"/>
</dbReference>
<keyword evidence="3" id="KW-0285">Flavoprotein</keyword>
<comment type="cofactor">
    <cofactor evidence="1">
        <name>FAD</name>
        <dbReference type="ChEBI" id="CHEBI:57692"/>
    </cofactor>
</comment>
<dbReference type="CDD" id="cd00567">
    <property type="entry name" value="ACAD"/>
    <property type="match status" value="1"/>
</dbReference>
<evidence type="ECO:0000256" key="5">
    <source>
        <dbReference type="ARBA" id="ARBA00023002"/>
    </source>
</evidence>
<organism evidence="9 10">
    <name type="scientific">Nocardia rhamnosiphila</name>
    <dbReference type="NCBI Taxonomy" id="426716"/>
    <lineage>
        <taxon>Bacteria</taxon>
        <taxon>Bacillati</taxon>
        <taxon>Actinomycetota</taxon>
        <taxon>Actinomycetes</taxon>
        <taxon>Mycobacteriales</taxon>
        <taxon>Nocardiaceae</taxon>
        <taxon>Nocardia</taxon>
    </lineage>
</organism>
<feature type="domain" description="Acyl-CoA dehydrogenase/oxidase C-terminal" evidence="7">
    <location>
        <begin position="244"/>
        <end position="376"/>
    </location>
</feature>
<evidence type="ECO:0000259" key="7">
    <source>
        <dbReference type="Pfam" id="PF00441"/>
    </source>
</evidence>
<name>A0ABV2WNT3_9NOCA</name>
<accession>A0ABV2WNT3</accession>
<keyword evidence="10" id="KW-1185">Reference proteome</keyword>
<dbReference type="SUPFAM" id="SSF47203">
    <property type="entry name" value="Acyl-CoA dehydrogenase C-terminal domain-like"/>
    <property type="match status" value="1"/>
</dbReference>
<dbReference type="EMBL" id="JBEYBF010000006">
    <property type="protein sequence ID" value="MEU1952538.1"/>
    <property type="molecule type" value="Genomic_DNA"/>
</dbReference>
<dbReference type="Gene3D" id="1.10.540.10">
    <property type="entry name" value="Acyl-CoA dehydrogenase/oxidase, N-terminal domain"/>
    <property type="match status" value="1"/>
</dbReference>
<dbReference type="Gene3D" id="1.20.140.10">
    <property type="entry name" value="Butyryl-CoA Dehydrogenase, subunit A, domain 3"/>
    <property type="match status" value="1"/>
</dbReference>
<evidence type="ECO:0000256" key="2">
    <source>
        <dbReference type="ARBA" id="ARBA00009347"/>
    </source>
</evidence>
<evidence type="ECO:0000256" key="4">
    <source>
        <dbReference type="ARBA" id="ARBA00022827"/>
    </source>
</evidence>
<dbReference type="EC" id="1.-.-.-" evidence="9"/>
<evidence type="ECO:0000313" key="10">
    <source>
        <dbReference type="Proteomes" id="UP001550628"/>
    </source>
</evidence>
<dbReference type="InterPro" id="IPR013786">
    <property type="entry name" value="AcylCoA_DH/ox_N"/>
</dbReference>
<evidence type="ECO:0000256" key="3">
    <source>
        <dbReference type="ARBA" id="ARBA00022630"/>
    </source>
</evidence>
<gene>
    <name evidence="9" type="ORF">ABZ510_11805</name>
</gene>
<dbReference type="SUPFAM" id="SSF56645">
    <property type="entry name" value="Acyl-CoA dehydrogenase NM domain-like"/>
    <property type="match status" value="1"/>
</dbReference>
<feature type="domain" description="Acyl-CoA dehydrogenase/oxidase N-terminal" evidence="8">
    <location>
        <begin position="25"/>
        <end position="103"/>
    </location>
</feature>
<comment type="similarity">
    <text evidence="2">Belongs to the acyl-CoA dehydrogenase family.</text>
</comment>
<protein>
    <submittedName>
        <fullName evidence="9">Acyl-CoA dehydrogenase family protein</fullName>
        <ecNumber evidence="9">1.-.-.-</ecNumber>
    </submittedName>
</protein>
<evidence type="ECO:0000256" key="1">
    <source>
        <dbReference type="ARBA" id="ARBA00001974"/>
    </source>
</evidence>
<sequence length="380" mass="40031">MSPTSAAAVEVPWPRAEPAALTPGPEQEQLRETLRALLARHSGIDQVRAAAESASGYSEPLWRRLVDEMSVTSLAVPEEQGGLGYGTAELAVVLEECGRALVCEPVISSAILGVQALLPGAGEPTELFAEVLAGRSLATVGTLDPATDALRARSEAGAWHVDGTVTHLPGGETADIVVASADTPAGRRLFALRPGPEAVRSPRQVLDPTRRQADLTVRDCPAVALTTPESTPAAVARLHDLATLATACENTGIVEHLLDLTVDYVRTRRQFGRPIGSFQAVKHRLADLLVELERARSASRYAAALYAEDPDSARLAVAVAGAVCTDAAVLAASEAVQLHGGVGFTWEHPVHSYFRRALGNEAAQGDSRTHRARIADLIGA</sequence>
<evidence type="ECO:0000259" key="8">
    <source>
        <dbReference type="Pfam" id="PF02771"/>
    </source>
</evidence>